<organism evidence="2 3">
    <name type="scientific">Rhamnusium bicolor</name>
    <dbReference type="NCBI Taxonomy" id="1586634"/>
    <lineage>
        <taxon>Eukaryota</taxon>
        <taxon>Metazoa</taxon>
        <taxon>Ecdysozoa</taxon>
        <taxon>Arthropoda</taxon>
        <taxon>Hexapoda</taxon>
        <taxon>Insecta</taxon>
        <taxon>Pterygota</taxon>
        <taxon>Neoptera</taxon>
        <taxon>Endopterygota</taxon>
        <taxon>Coleoptera</taxon>
        <taxon>Polyphaga</taxon>
        <taxon>Cucujiformia</taxon>
        <taxon>Chrysomeloidea</taxon>
        <taxon>Cerambycidae</taxon>
        <taxon>Lepturinae</taxon>
        <taxon>Rhagiini</taxon>
        <taxon>Rhamnusium</taxon>
    </lineage>
</organism>
<dbReference type="EMBL" id="JANEYF010003537">
    <property type="protein sequence ID" value="KAJ8935659.1"/>
    <property type="molecule type" value="Genomic_DNA"/>
</dbReference>
<sequence>MSFDKSVSVTTVQCFANVCSEITAGAQFYYMSEPEEESQCGGLRELLEDFIEAYKNEPSLWQTKMKEYHDRNKKDAAYRRLLEIYKSIDAKATRDIVVKKINNMRTSYKRELNKIKASEKSGAGSDEIYTPKLWYFKLFTFLNEQETPKTSISNLSDEDGNEVRLKLN</sequence>
<keyword evidence="3" id="KW-1185">Reference proteome</keyword>
<dbReference type="Proteomes" id="UP001162156">
    <property type="component" value="Unassembled WGS sequence"/>
</dbReference>
<evidence type="ECO:0000259" key="1">
    <source>
        <dbReference type="PROSITE" id="PS51029"/>
    </source>
</evidence>
<name>A0AAV8XB09_9CUCU</name>
<dbReference type="SMART" id="SM00595">
    <property type="entry name" value="MADF"/>
    <property type="match status" value="1"/>
</dbReference>
<protein>
    <recommendedName>
        <fullName evidence="1">MADF domain-containing protein</fullName>
    </recommendedName>
</protein>
<dbReference type="InterPro" id="IPR006578">
    <property type="entry name" value="MADF-dom"/>
</dbReference>
<evidence type="ECO:0000313" key="2">
    <source>
        <dbReference type="EMBL" id="KAJ8935659.1"/>
    </source>
</evidence>
<feature type="domain" description="MADF" evidence="1">
    <location>
        <begin position="49"/>
        <end position="147"/>
    </location>
</feature>
<dbReference type="PROSITE" id="PS51029">
    <property type="entry name" value="MADF"/>
    <property type="match status" value="1"/>
</dbReference>
<dbReference type="PANTHER" id="PTHR21505">
    <property type="entry name" value="MADF DOMAIN-CONTAINING PROTEIN-RELATED"/>
    <property type="match status" value="1"/>
</dbReference>
<reference evidence="2" key="1">
    <citation type="journal article" date="2023" name="Insect Mol. Biol.">
        <title>Genome sequencing provides insights into the evolution of gene families encoding plant cell wall-degrading enzymes in longhorned beetles.</title>
        <authorList>
            <person name="Shin N.R."/>
            <person name="Okamura Y."/>
            <person name="Kirsch R."/>
            <person name="Pauchet Y."/>
        </authorList>
    </citation>
    <scope>NUCLEOTIDE SEQUENCE</scope>
    <source>
        <strain evidence="2">RBIC_L_NR</strain>
    </source>
</reference>
<evidence type="ECO:0000313" key="3">
    <source>
        <dbReference type="Proteomes" id="UP001162156"/>
    </source>
</evidence>
<dbReference type="PANTHER" id="PTHR21505:SF8">
    <property type="entry name" value="DPT-YFP REPRESSOR BY OVEREXPRESSION, ISOFORM D-RELATED"/>
    <property type="match status" value="1"/>
</dbReference>
<gene>
    <name evidence="2" type="ORF">NQ314_012708</name>
</gene>
<dbReference type="Pfam" id="PF10545">
    <property type="entry name" value="MADF_DNA_bdg"/>
    <property type="match status" value="1"/>
</dbReference>
<proteinExistence type="predicted"/>
<comment type="caution">
    <text evidence="2">The sequence shown here is derived from an EMBL/GenBank/DDBJ whole genome shotgun (WGS) entry which is preliminary data.</text>
</comment>
<accession>A0AAV8XB09</accession>
<dbReference type="AlphaFoldDB" id="A0AAV8XB09"/>